<dbReference type="InterPro" id="IPR009057">
    <property type="entry name" value="Homeodomain-like_sf"/>
</dbReference>
<evidence type="ECO:0000256" key="4">
    <source>
        <dbReference type="PROSITE-ProRule" id="PRU00335"/>
    </source>
</evidence>
<evidence type="ECO:0000256" key="1">
    <source>
        <dbReference type="ARBA" id="ARBA00023015"/>
    </source>
</evidence>
<dbReference type="SUPFAM" id="SSF46689">
    <property type="entry name" value="Homeodomain-like"/>
    <property type="match status" value="1"/>
</dbReference>
<sequence length="232" mass="25251">MGWLLACQATVPEKKWTSKSNLREQPVTLTRKGTATRRRIIEGAAEEIRERGVTATLDDIRARTGTSKSQLFHYFPDGREELLLAVARHEADLVLADQQPQLSDLGSWPAWSAWRDAVLARYRGQGQCCPLNALLTQLGHTTPGAQAVVTQLVHRWQAEIADGIRRLRDAGEVPRELDVDRTAAAILAGIQGGVVMMMSTGDDTHLAAALDLGIGYLRASSAVPLRLGTAPV</sequence>
<accession>A0ABP9PK50</accession>
<dbReference type="InterPro" id="IPR036271">
    <property type="entry name" value="Tet_transcr_reg_TetR-rel_C_sf"/>
</dbReference>
<dbReference type="PANTHER" id="PTHR47506">
    <property type="entry name" value="TRANSCRIPTIONAL REGULATORY PROTEIN"/>
    <property type="match status" value="1"/>
</dbReference>
<dbReference type="EMBL" id="BAABJP010000003">
    <property type="protein sequence ID" value="GAA5147954.1"/>
    <property type="molecule type" value="Genomic_DNA"/>
</dbReference>
<dbReference type="Pfam" id="PF00440">
    <property type="entry name" value="TetR_N"/>
    <property type="match status" value="1"/>
</dbReference>
<evidence type="ECO:0000256" key="3">
    <source>
        <dbReference type="ARBA" id="ARBA00023163"/>
    </source>
</evidence>
<organism evidence="6 7">
    <name type="scientific">Pseudonocardia eucalypti</name>
    <dbReference type="NCBI Taxonomy" id="648755"/>
    <lineage>
        <taxon>Bacteria</taxon>
        <taxon>Bacillati</taxon>
        <taxon>Actinomycetota</taxon>
        <taxon>Actinomycetes</taxon>
        <taxon>Pseudonocardiales</taxon>
        <taxon>Pseudonocardiaceae</taxon>
        <taxon>Pseudonocardia</taxon>
    </lineage>
</organism>
<evidence type="ECO:0000313" key="6">
    <source>
        <dbReference type="EMBL" id="GAA5147954.1"/>
    </source>
</evidence>
<reference evidence="7" key="1">
    <citation type="journal article" date="2019" name="Int. J. Syst. Evol. Microbiol.">
        <title>The Global Catalogue of Microorganisms (GCM) 10K type strain sequencing project: providing services to taxonomists for standard genome sequencing and annotation.</title>
        <authorList>
            <consortium name="The Broad Institute Genomics Platform"/>
            <consortium name="The Broad Institute Genome Sequencing Center for Infectious Disease"/>
            <person name="Wu L."/>
            <person name="Ma J."/>
        </authorList>
    </citation>
    <scope>NUCLEOTIDE SEQUENCE [LARGE SCALE GENOMIC DNA]</scope>
    <source>
        <strain evidence="7">JCM 18303</strain>
    </source>
</reference>
<evidence type="ECO:0000259" key="5">
    <source>
        <dbReference type="PROSITE" id="PS50977"/>
    </source>
</evidence>
<feature type="domain" description="HTH tetR-type" evidence="5">
    <location>
        <begin position="34"/>
        <end position="93"/>
    </location>
</feature>
<dbReference type="SUPFAM" id="SSF48498">
    <property type="entry name" value="Tetracyclin repressor-like, C-terminal domain"/>
    <property type="match status" value="1"/>
</dbReference>
<gene>
    <name evidence="6" type="ORF">GCM10023321_09570</name>
</gene>
<dbReference type="Pfam" id="PF16925">
    <property type="entry name" value="TetR_C_13"/>
    <property type="match status" value="1"/>
</dbReference>
<keyword evidence="3" id="KW-0804">Transcription</keyword>
<dbReference type="Proteomes" id="UP001428817">
    <property type="component" value="Unassembled WGS sequence"/>
</dbReference>
<protein>
    <submittedName>
        <fullName evidence="6">TetR/AcrR family transcriptional regulator</fullName>
    </submittedName>
</protein>
<name>A0ABP9PK50_9PSEU</name>
<dbReference type="InterPro" id="IPR001647">
    <property type="entry name" value="HTH_TetR"/>
</dbReference>
<proteinExistence type="predicted"/>
<dbReference type="Gene3D" id="1.10.357.10">
    <property type="entry name" value="Tetracycline Repressor, domain 2"/>
    <property type="match status" value="1"/>
</dbReference>
<keyword evidence="2 4" id="KW-0238">DNA-binding</keyword>
<dbReference type="InterPro" id="IPR011075">
    <property type="entry name" value="TetR_C"/>
</dbReference>
<feature type="DNA-binding region" description="H-T-H motif" evidence="4">
    <location>
        <begin position="56"/>
        <end position="75"/>
    </location>
</feature>
<evidence type="ECO:0000256" key="2">
    <source>
        <dbReference type="ARBA" id="ARBA00023125"/>
    </source>
</evidence>
<dbReference type="PROSITE" id="PS50977">
    <property type="entry name" value="HTH_TETR_2"/>
    <property type="match status" value="1"/>
</dbReference>
<dbReference type="PANTHER" id="PTHR47506:SF3">
    <property type="entry name" value="HTH-TYPE TRANSCRIPTIONAL REGULATOR LMRA"/>
    <property type="match status" value="1"/>
</dbReference>
<evidence type="ECO:0000313" key="7">
    <source>
        <dbReference type="Proteomes" id="UP001428817"/>
    </source>
</evidence>
<keyword evidence="7" id="KW-1185">Reference proteome</keyword>
<keyword evidence="1" id="KW-0805">Transcription regulation</keyword>
<comment type="caution">
    <text evidence="6">The sequence shown here is derived from an EMBL/GenBank/DDBJ whole genome shotgun (WGS) entry which is preliminary data.</text>
</comment>